<dbReference type="EC" id="1.97.1.-" evidence="12"/>
<evidence type="ECO:0000256" key="8">
    <source>
        <dbReference type="ARBA" id="ARBA00023002"/>
    </source>
</evidence>
<dbReference type="Proteomes" id="UP000477285">
    <property type="component" value="Unassembled WGS sequence"/>
</dbReference>
<keyword evidence="6" id="KW-0949">S-adenosyl-L-methionine</keyword>
<dbReference type="InterPro" id="IPR034457">
    <property type="entry name" value="Organic_radical-activating"/>
</dbReference>
<sequence>MNYHDIKHDDMNNGPGLRVTLFVSGCDHYCNGCQNPETWDTKSGIPFDDTAIEEIFEQLNNDYISGITFSGGDPLNANNRVEVCSLIHQIRLKYGKSKSIWIYTGYTWEEIVNTLTPVLLGVDVLIDGMFDKDLADVNYHWAGSTNQRVIDVQRSLEEKKVILYKDNIGND</sequence>
<proteinExistence type="inferred from homology"/>
<keyword evidence="9" id="KW-0408">Iron</keyword>
<evidence type="ECO:0000256" key="2">
    <source>
        <dbReference type="ARBA" id="ARBA00003852"/>
    </source>
</evidence>
<organism evidence="13 14">
    <name type="scientific">Blautia wexlerae</name>
    <dbReference type="NCBI Taxonomy" id="418240"/>
    <lineage>
        <taxon>Bacteria</taxon>
        <taxon>Bacillati</taxon>
        <taxon>Bacillota</taxon>
        <taxon>Clostridia</taxon>
        <taxon>Lachnospirales</taxon>
        <taxon>Lachnospiraceae</taxon>
        <taxon>Blautia</taxon>
    </lineage>
</organism>
<dbReference type="InterPro" id="IPR012837">
    <property type="entry name" value="NrdG"/>
</dbReference>
<dbReference type="InterPro" id="IPR001989">
    <property type="entry name" value="Radical_activat_CS"/>
</dbReference>
<dbReference type="GO" id="GO:0051539">
    <property type="term" value="F:4 iron, 4 sulfur cluster binding"/>
    <property type="evidence" value="ECO:0007669"/>
    <property type="project" value="UniProtKB-KW"/>
</dbReference>
<keyword evidence="10" id="KW-0411">Iron-sulfur</keyword>
<evidence type="ECO:0000256" key="3">
    <source>
        <dbReference type="ARBA" id="ARBA00009777"/>
    </source>
</evidence>
<dbReference type="PIRSF" id="PIRSF000368">
    <property type="entry name" value="NrdG"/>
    <property type="match status" value="1"/>
</dbReference>
<dbReference type="SUPFAM" id="SSF102114">
    <property type="entry name" value="Radical SAM enzymes"/>
    <property type="match status" value="1"/>
</dbReference>
<comment type="caution">
    <text evidence="13">The sequence shown here is derived from an EMBL/GenBank/DDBJ whole genome shotgun (WGS) entry which is preliminary data.</text>
</comment>
<dbReference type="RefSeq" id="WP_161233381.1">
    <property type="nucleotide sequence ID" value="NZ_WWVI01000022.1"/>
</dbReference>
<dbReference type="AlphaFoldDB" id="A0A6L8T1H5"/>
<evidence type="ECO:0000256" key="11">
    <source>
        <dbReference type="ARBA" id="ARBA00047365"/>
    </source>
</evidence>
<comment type="cofactor">
    <cofactor evidence="1">
        <name>[4Fe-4S] cluster</name>
        <dbReference type="ChEBI" id="CHEBI:49883"/>
    </cofactor>
</comment>
<dbReference type="Gene3D" id="3.20.20.70">
    <property type="entry name" value="Aldolase class I"/>
    <property type="match status" value="1"/>
</dbReference>
<reference evidence="13 14" key="1">
    <citation type="journal article" date="2019" name="Nat. Med.">
        <title>A library of human gut bacterial isolates paired with longitudinal multiomics data enables mechanistic microbiome research.</title>
        <authorList>
            <person name="Poyet M."/>
            <person name="Groussin M."/>
            <person name="Gibbons S.M."/>
            <person name="Avila-Pacheco J."/>
            <person name="Jiang X."/>
            <person name="Kearney S.M."/>
            <person name="Perrotta A.R."/>
            <person name="Berdy B."/>
            <person name="Zhao S."/>
            <person name="Lieberman T.D."/>
            <person name="Swanson P.K."/>
            <person name="Smith M."/>
            <person name="Roesemann S."/>
            <person name="Alexander J.E."/>
            <person name="Rich S.A."/>
            <person name="Livny J."/>
            <person name="Vlamakis H."/>
            <person name="Clish C."/>
            <person name="Bullock K."/>
            <person name="Deik A."/>
            <person name="Scott J."/>
            <person name="Pierce K.A."/>
            <person name="Xavier R.J."/>
            <person name="Alm E.J."/>
        </authorList>
    </citation>
    <scope>NUCLEOTIDE SEQUENCE [LARGE SCALE GENOMIC DNA]</scope>
    <source>
        <strain evidence="13 14">BIOML-A1</strain>
    </source>
</reference>
<protein>
    <recommendedName>
        <fullName evidence="4 12">Anaerobic ribonucleoside-triphosphate reductase-activating protein</fullName>
        <ecNumber evidence="12">1.97.1.-</ecNumber>
    </recommendedName>
</protein>
<dbReference type="PANTHER" id="PTHR30352:SF2">
    <property type="entry name" value="ANAEROBIC RIBONUCLEOSIDE-TRIPHOSPHATE REDUCTASE-ACTIVATING PROTEIN"/>
    <property type="match status" value="1"/>
</dbReference>
<evidence type="ECO:0000256" key="12">
    <source>
        <dbReference type="PIRNR" id="PIRNR000368"/>
    </source>
</evidence>
<dbReference type="SFLD" id="SFLDG01066">
    <property type="entry name" value="organic_radical-activating_enz"/>
    <property type="match status" value="1"/>
</dbReference>
<comment type="catalytic activity">
    <reaction evidence="11">
        <text>glycyl-[protein] + reduced [flavodoxin] + S-adenosyl-L-methionine = glycin-2-yl radical-[protein] + semiquinone [flavodoxin] + 5'-deoxyadenosine + L-methionine + H(+)</text>
        <dbReference type="Rhea" id="RHEA:61976"/>
        <dbReference type="Rhea" id="RHEA-COMP:10622"/>
        <dbReference type="Rhea" id="RHEA-COMP:14480"/>
        <dbReference type="Rhea" id="RHEA-COMP:15993"/>
        <dbReference type="Rhea" id="RHEA-COMP:15994"/>
        <dbReference type="ChEBI" id="CHEBI:15378"/>
        <dbReference type="ChEBI" id="CHEBI:17319"/>
        <dbReference type="ChEBI" id="CHEBI:29947"/>
        <dbReference type="ChEBI" id="CHEBI:32722"/>
        <dbReference type="ChEBI" id="CHEBI:57618"/>
        <dbReference type="ChEBI" id="CHEBI:57844"/>
        <dbReference type="ChEBI" id="CHEBI:59789"/>
        <dbReference type="ChEBI" id="CHEBI:140311"/>
    </reaction>
</comment>
<evidence type="ECO:0000313" key="13">
    <source>
        <dbReference type="EMBL" id="MZL32261.1"/>
    </source>
</evidence>
<dbReference type="GO" id="GO:0046872">
    <property type="term" value="F:metal ion binding"/>
    <property type="evidence" value="ECO:0007669"/>
    <property type="project" value="UniProtKB-KW"/>
</dbReference>
<evidence type="ECO:0000256" key="5">
    <source>
        <dbReference type="ARBA" id="ARBA00022485"/>
    </source>
</evidence>
<accession>A0A6L8T1H5</accession>
<dbReference type="PANTHER" id="PTHR30352">
    <property type="entry name" value="PYRUVATE FORMATE-LYASE-ACTIVATING ENZYME"/>
    <property type="match status" value="1"/>
</dbReference>
<dbReference type="InterPro" id="IPR013785">
    <property type="entry name" value="Aldolase_TIM"/>
</dbReference>
<dbReference type="GO" id="GO:0004748">
    <property type="term" value="F:ribonucleoside-diphosphate reductase activity, thioredoxin disulfide as acceptor"/>
    <property type="evidence" value="ECO:0007669"/>
    <property type="project" value="TreeGrafter"/>
</dbReference>
<dbReference type="NCBIfam" id="TIGR02491">
    <property type="entry name" value="NrdG"/>
    <property type="match status" value="1"/>
</dbReference>
<keyword evidence="8 12" id="KW-0560">Oxidoreductase</keyword>
<name>A0A6L8T1H5_9FIRM</name>
<evidence type="ECO:0000256" key="10">
    <source>
        <dbReference type="ARBA" id="ARBA00023014"/>
    </source>
</evidence>
<dbReference type="InterPro" id="IPR007197">
    <property type="entry name" value="rSAM"/>
</dbReference>
<comment type="similarity">
    <text evidence="3 12">Belongs to the organic radical-activating enzymes family.</text>
</comment>
<dbReference type="GO" id="GO:0043365">
    <property type="term" value="F:[formate-C-acetyltransferase]-activating enzyme activity"/>
    <property type="evidence" value="ECO:0007669"/>
    <property type="project" value="InterPro"/>
</dbReference>
<dbReference type="PROSITE" id="PS01087">
    <property type="entry name" value="RADICAL_ACTIVATING"/>
    <property type="match status" value="1"/>
</dbReference>
<evidence type="ECO:0000256" key="4">
    <source>
        <dbReference type="ARBA" id="ARBA00014281"/>
    </source>
</evidence>
<dbReference type="InterPro" id="IPR058240">
    <property type="entry name" value="rSAM_sf"/>
</dbReference>
<dbReference type="SFLD" id="SFLDF00299">
    <property type="entry name" value="anaerobic_ribonucleoside-triph"/>
    <property type="match status" value="1"/>
</dbReference>
<evidence type="ECO:0000256" key="1">
    <source>
        <dbReference type="ARBA" id="ARBA00001966"/>
    </source>
</evidence>
<dbReference type="SFLD" id="SFLDG01063">
    <property type="entry name" value="activating_enzymes__group_1"/>
    <property type="match status" value="1"/>
</dbReference>
<dbReference type="CDD" id="cd01335">
    <property type="entry name" value="Radical_SAM"/>
    <property type="match status" value="1"/>
</dbReference>
<dbReference type="EMBL" id="WWVQ01000005">
    <property type="protein sequence ID" value="MZL32261.1"/>
    <property type="molecule type" value="Genomic_DNA"/>
</dbReference>
<comment type="function">
    <text evidence="2 12">Activation of anaerobic ribonucleoside-triphosphate reductase under anaerobic conditions by generation of an organic free radical, using S-adenosylmethionine and reduced flavodoxin as cosubstrates to produce 5'-deoxy-adenosine.</text>
</comment>
<keyword evidence="5" id="KW-0004">4Fe-4S</keyword>
<dbReference type="SFLD" id="SFLDS00029">
    <property type="entry name" value="Radical_SAM"/>
    <property type="match status" value="1"/>
</dbReference>
<evidence type="ECO:0000256" key="9">
    <source>
        <dbReference type="ARBA" id="ARBA00023004"/>
    </source>
</evidence>
<keyword evidence="7" id="KW-0479">Metal-binding</keyword>
<evidence type="ECO:0000313" key="14">
    <source>
        <dbReference type="Proteomes" id="UP000477285"/>
    </source>
</evidence>
<dbReference type="Pfam" id="PF13353">
    <property type="entry name" value="Fer4_12"/>
    <property type="match status" value="1"/>
</dbReference>
<evidence type="ECO:0000256" key="7">
    <source>
        <dbReference type="ARBA" id="ARBA00022723"/>
    </source>
</evidence>
<gene>
    <name evidence="13" type="primary">nrdG</name>
    <name evidence="13" type="ORF">GT728_03375</name>
</gene>
<evidence type="ECO:0000256" key="6">
    <source>
        <dbReference type="ARBA" id="ARBA00022691"/>
    </source>
</evidence>